<dbReference type="CDD" id="cd01068">
    <property type="entry name" value="globin_sensor"/>
    <property type="match status" value="1"/>
</dbReference>
<dbReference type="Pfam" id="PF11563">
    <property type="entry name" value="Protoglobin"/>
    <property type="match status" value="1"/>
</dbReference>
<dbReference type="Gene3D" id="1.10.490.10">
    <property type="entry name" value="Globins"/>
    <property type="match status" value="1"/>
</dbReference>
<dbReference type="AlphaFoldDB" id="A0A917G2X2"/>
<proteinExistence type="predicted"/>
<dbReference type="InterPro" id="IPR012292">
    <property type="entry name" value="Globin/Proto"/>
</dbReference>
<sequence length="124" mass="14544">MFRTKKYKATDFERNYTDVGIFVTNPEHRLQLCIIELEDQDLQKIRALQPYVEQHIKPIVDNFYKAIEQVPHLKAIIADNSTTTRLRQTLTTHVQQMFSGKIDDAFINVRQKVGRVSCTHWPIS</sequence>
<dbReference type="EMBL" id="BMJT01000003">
    <property type="protein sequence ID" value="GGG19242.1"/>
    <property type="molecule type" value="Genomic_DNA"/>
</dbReference>
<dbReference type="GO" id="GO:0020037">
    <property type="term" value="F:heme binding"/>
    <property type="evidence" value="ECO:0007669"/>
    <property type="project" value="InterPro"/>
</dbReference>
<reference evidence="2" key="1">
    <citation type="journal article" date="2014" name="Int. J. Syst. Evol. Microbiol.">
        <title>Complete genome sequence of Corynebacterium casei LMG S-19264T (=DSM 44701T), isolated from a smear-ripened cheese.</title>
        <authorList>
            <consortium name="US DOE Joint Genome Institute (JGI-PGF)"/>
            <person name="Walter F."/>
            <person name="Albersmeier A."/>
            <person name="Kalinowski J."/>
            <person name="Ruckert C."/>
        </authorList>
    </citation>
    <scope>NUCLEOTIDE SEQUENCE</scope>
    <source>
        <strain evidence="2">CGMCC 1.15760</strain>
    </source>
</reference>
<keyword evidence="3" id="KW-1185">Reference proteome</keyword>
<organism evidence="2 3">
    <name type="scientific">Lysinibacillus alkalisoli</name>
    <dbReference type="NCBI Taxonomy" id="1911548"/>
    <lineage>
        <taxon>Bacteria</taxon>
        <taxon>Bacillati</taxon>
        <taxon>Bacillota</taxon>
        <taxon>Bacilli</taxon>
        <taxon>Bacillales</taxon>
        <taxon>Bacillaceae</taxon>
        <taxon>Lysinibacillus</taxon>
    </lineage>
</organism>
<dbReference type="InterPro" id="IPR009050">
    <property type="entry name" value="Globin-like_sf"/>
</dbReference>
<evidence type="ECO:0000313" key="2">
    <source>
        <dbReference type="EMBL" id="GGG19242.1"/>
    </source>
</evidence>
<reference evidence="2" key="2">
    <citation type="submission" date="2020-09" db="EMBL/GenBank/DDBJ databases">
        <authorList>
            <person name="Sun Q."/>
            <person name="Zhou Y."/>
        </authorList>
    </citation>
    <scope>NUCLEOTIDE SEQUENCE</scope>
    <source>
        <strain evidence="2">CGMCC 1.15760</strain>
    </source>
</reference>
<evidence type="ECO:0000313" key="3">
    <source>
        <dbReference type="Proteomes" id="UP000616608"/>
    </source>
</evidence>
<dbReference type="SUPFAM" id="SSF46458">
    <property type="entry name" value="Globin-like"/>
    <property type="match status" value="1"/>
</dbReference>
<protein>
    <recommendedName>
        <fullName evidence="1">Globin-sensor domain-containing protein</fullName>
    </recommendedName>
</protein>
<dbReference type="InterPro" id="IPR044398">
    <property type="entry name" value="Globin-sensor_dom"/>
</dbReference>
<gene>
    <name evidence="2" type="ORF">GCM10007425_12200</name>
</gene>
<dbReference type="InterPro" id="IPR039379">
    <property type="entry name" value="Protoglobin_sensor_dom"/>
</dbReference>
<name>A0A917G2X2_9BACI</name>
<evidence type="ECO:0000259" key="1">
    <source>
        <dbReference type="Pfam" id="PF11563"/>
    </source>
</evidence>
<accession>A0A917G2X2</accession>
<feature type="domain" description="Globin-sensor" evidence="1">
    <location>
        <begin position="27"/>
        <end position="116"/>
    </location>
</feature>
<dbReference type="Proteomes" id="UP000616608">
    <property type="component" value="Unassembled WGS sequence"/>
</dbReference>
<dbReference type="RefSeq" id="WP_188614136.1">
    <property type="nucleotide sequence ID" value="NZ_BMJT01000003.1"/>
</dbReference>
<comment type="caution">
    <text evidence="2">The sequence shown here is derived from an EMBL/GenBank/DDBJ whole genome shotgun (WGS) entry which is preliminary data.</text>
</comment>
<dbReference type="GO" id="GO:0019825">
    <property type="term" value="F:oxygen binding"/>
    <property type="evidence" value="ECO:0007669"/>
    <property type="project" value="InterPro"/>
</dbReference>